<accession>A0A370NLD7</accession>
<evidence type="ECO:0000313" key="4">
    <source>
        <dbReference type="EMBL" id="RDK06403.1"/>
    </source>
</evidence>
<dbReference type="GO" id="GO:0005737">
    <property type="term" value="C:cytoplasm"/>
    <property type="evidence" value="ECO:0007669"/>
    <property type="project" value="UniProtKB-SubCell"/>
</dbReference>
<dbReference type="InterPro" id="IPR006015">
    <property type="entry name" value="Universal_stress_UspA"/>
</dbReference>
<comment type="subcellular location">
    <subcellularLocation>
        <location evidence="2">Cytoplasm</location>
    </subcellularLocation>
</comment>
<name>A0A370NLD7_9BURK</name>
<dbReference type="Proteomes" id="UP000255165">
    <property type="component" value="Unassembled WGS sequence"/>
</dbReference>
<dbReference type="RefSeq" id="WP_115215217.1">
    <property type="nucleotide sequence ID" value="NZ_QKWJ01000064.1"/>
</dbReference>
<proteinExistence type="inferred from homology"/>
<dbReference type="PRINTS" id="PR01438">
    <property type="entry name" value="UNVRSLSTRESS"/>
</dbReference>
<evidence type="ECO:0000259" key="3">
    <source>
        <dbReference type="Pfam" id="PF00582"/>
    </source>
</evidence>
<keyword evidence="2" id="KW-0963">Cytoplasm</keyword>
<dbReference type="InterPro" id="IPR014729">
    <property type="entry name" value="Rossmann-like_a/b/a_fold"/>
</dbReference>
<dbReference type="PANTHER" id="PTHR46268">
    <property type="entry name" value="STRESS RESPONSE PROTEIN NHAX"/>
    <property type="match status" value="1"/>
</dbReference>
<dbReference type="PIRSF" id="PIRSF006276">
    <property type="entry name" value="UspA"/>
    <property type="match status" value="1"/>
</dbReference>
<comment type="similarity">
    <text evidence="1 2">Belongs to the universal stress protein A family.</text>
</comment>
<gene>
    <name evidence="4" type="ORF">DN412_31710</name>
</gene>
<evidence type="ECO:0000313" key="5">
    <source>
        <dbReference type="Proteomes" id="UP000255165"/>
    </source>
</evidence>
<dbReference type="PANTHER" id="PTHR46268:SF15">
    <property type="entry name" value="UNIVERSAL STRESS PROTEIN HP_0031"/>
    <property type="match status" value="1"/>
</dbReference>
<dbReference type="AlphaFoldDB" id="A0A370NLD7"/>
<comment type="caution">
    <text evidence="4">The sequence shown here is derived from an EMBL/GenBank/DDBJ whole genome shotgun (WGS) entry which is preliminary data.</text>
</comment>
<dbReference type="CDD" id="cd00293">
    <property type="entry name" value="USP-like"/>
    <property type="match status" value="1"/>
</dbReference>
<dbReference type="Gene3D" id="3.40.50.620">
    <property type="entry name" value="HUPs"/>
    <property type="match status" value="1"/>
</dbReference>
<dbReference type="SUPFAM" id="SSF52402">
    <property type="entry name" value="Adenine nucleotide alpha hydrolases-like"/>
    <property type="match status" value="1"/>
</dbReference>
<evidence type="ECO:0000256" key="2">
    <source>
        <dbReference type="PIRNR" id="PIRNR006276"/>
    </source>
</evidence>
<organism evidence="4 5">
    <name type="scientific">Cupriavidus lacunae</name>
    <dbReference type="NCBI Taxonomy" id="2666307"/>
    <lineage>
        <taxon>Bacteria</taxon>
        <taxon>Pseudomonadati</taxon>
        <taxon>Pseudomonadota</taxon>
        <taxon>Betaproteobacteria</taxon>
        <taxon>Burkholderiales</taxon>
        <taxon>Burkholderiaceae</taxon>
        <taxon>Cupriavidus</taxon>
    </lineage>
</organism>
<feature type="domain" description="UspA" evidence="3">
    <location>
        <begin position="1"/>
        <end position="146"/>
    </location>
</feature>
<reference evidence="5" key="1">
    <citation type="submission" date="2018-06" db="EMBL/GenBank/DDBJ databases">
        <authorList>
            <person name="Feng T."/>
            <person name="Jeon C.O."/>
        </authorList>
    </citation>
    <scope>NUCLEOTIDE SEQUENCE [LARGE SCALE GENOMIC DNA]</scope>
    <source>
        <strain evidence="5">S23</strain>
    </source>
</reference>
<dbReference type="EMBL" id="QKWJ01000064">
    <property type="protein sequence ID" value="RDK06403.1"/>
    <property type="molecule type" value="Genomic_DNA"/>
</dbReference>
<evidence type="ECO:0000256" key="1">
    <source>
        <dbReference type="ARBA" id="ARBA00008791"/>
    </source>
</evidence>
<sequence>MYQRILVAMDGGAASELALEQAIVIALAADAEVEVVHVVDDRSPFLDVTGLDPVRLIEDLSTAGESVLASAASRLAAARVRHETRLLGKPMVEGDIAATIAAEANGWGADLVVMGTHGRRGVRRLIMGSVARGVITQAVGPVLLVRAEEA</sequence>
<keyword evidence="5" id="KW-1185">Reference proteome</keyword>
<protein>
    <recommendedName>
        <fullName evidence="2">Universal stress protein</fullName>
    </recommendedName>
</protein>
<dbReference type="Pfam" id="PF00582">
    <property type="entry name" value="Usp"/>
    <property type="match status" value="1"/>
</dbReference>
<dbReference type="InterPro" id="IPR006016">
    <property type="entry name" value="UspA"/>
</dbReference>